<evidence type="ECO:0000313" key="1">
    <source>
        <dbReference type="EMBL" id="KAJ1169800.1"/>
    </source>
</evidence>
<dbReference type="AlphaFoldDB" id="A0AAV7T0P4"/>
<evidence type="ECO:0000313" key="2">
    <source>
        <dbReference type="Proteomes" id="UP001066276"/>
    </source>
</evidence>
<keyword evidence="2" id="KW-1185">Reference proteome</keyword>
<accession>A0AAV7T0P4</accession>
<reference evidence="1" key="1">
    <citation type="journal article" date="2022" name="bioRxiv">
        <title>Sequencing and chromosome-scale assembly of the giantPleurodeles waltlgenome.</title>
        <authorList>
            <person name="Brown T."/>
            <person name="Elewa A."/>
            <person name="Iarovenko S."/>
            <person name="Subramanian E."/>
            <person name="Araus A.J."/>
            <person name="Petzold A."/>
            <person name="Susuki M."/>
            <person name="Suzuki K.-i.T."/>
            <person name="Hayashi T."/>
            <person name="Toyoda A."/>
            <person name="Oliveira C."/>
            <person name="Osipova E."/>
            <person name="Leigh N.D."/>
            <person name="Simon A."/>
            <person name="Yun M.H."/>
        </authorList>
    </citation>
    <scope>NUCLEOTIDE SEQUENCE</scope>
    <source>
        <strain evidence="1">20211129_DDA</strain>
        <tissue evidence="1">Liver</tissue>
    </source>
</reference>
<dbReference type="Proteomes" id="UP001066276">
    <property type="component" value="Chromosome 4_1"/>
</dbReference>
<comment type="caution">
    <text evidence="1">The sequence shown here is derived from an EMBL/GenBank/DDBJ whole genome shotgun (WGS) entry which is preliminary data.</text>
</comment>
<dbReference type="EMBL" id="JANPWB010000007">
    <property type="protein sequence ID" value="KAJ1169800.1"/>
    <property type="molecule type" value="Genomic_DNA"/>
</dbReference>
<gene>
    <name evidence="1" type="ORF">NDU88_001690</name>
</gene>
<proteinExistence type="predicted"/>
<name>A0AAV7T0P4_PLEWA</name>
<sequence>MRPLWSLFPPQPALATSGVGASGIHRIIHQKEGRKNKKPVLEGMLAYMGAKDGRLCYGKEGGDRVGTDSKMQRGHQLKLLYRLCSQKTLLVTCNAHQYFHIYVQFPGKPLAMDGDRGDRASAAQRAVRSLFLLLLRLAHERRRSFRFHRSLRLSDTRDALRAVCALVNARRGE</sequence>
<protein>
    <submittedName>
        <fullName evidence="1">Uncharacterized protein</fullName>
    </submittedName>
</protein>
<organism evidence="1 2">
    <name type="scientific">Pleurodeles waltl</name>
    <name type="common">Iberian ribbed newt</name>
    <dbReference type="NCBI Taxonomy" id="8319"/>
    <lineage>
        <taxon>Eukaryota</taxon>
        <taxon>Metazoa</taxon>
        <taxon>Chordata</taxon>
        <taxon>Craniata</taxon>
        <taxon>Vertebrata</taxon>
        <taxon>Euteleostomi</taxon>
        <taxon>Amphibia</taxon>
        <taxon>Batrachia</taxon>
        <taxon>Caudata</taxon>
        <taxon>Salamandroidea</taxon>
        <taxon>Salamandridae</taxon>
        <taxon>Pleurodelinae</taxon>
        <taxon>Pleurodeles</taxon>
    </lineage>
</organism>